<dbReference type="AlphaFoldDB" id="A0AAV1IBL1"/>
<accession>A0AAV1IBL1</accession>
<evidence type="ECO:0000313" key="2">
    <source>
        <dbReference type="Proteomes" id="UP001314263"/>
    </source>
</evidence>
<comment type="caution">
    <text evidence="1">The sequence shown here is derived from an EMBL/GenBank/DDBJ whole genome shotgun (WGS) entry which is preliminary data.</text>
</comment>
<organism evidence="1 2">
    <name type="scientific">Coccomyxa viridis</name>
    <dbReference type="NCBI Taxonomy" id="1274662"/>
    <lineage>
        <taxon>Eukaryota</taxon>
        <taxon>Viridiplantae</taxon>
        <taxon>Chlorophyta</taxon>
        <taxon>core chlorophytes</taxon>
        <taxon>Trebouxiophyceae</taxon>
        <taxon>Trebouxiophyceae incertae sedis</taxon>
        <taxon>Coccomyxaceae</taxon>
        <taxon>Coccomyxa</taxon>
    </lineage>
</organism>
<gene>
    <name evidence="1" type="ORF">CVIRNUC_007817</name>
</gene>
<sequence length="287" mass="33147">MQELCDLQPFIEQSLDGIEPCKTCFFPSYPGINSINLDAYKPMDFTEQWIYFHGDSTLRQVYGEFYGIIHKTQPMGYAELKHHSRQECPEQGRDSYVPPPGDPAPCYLNEKTCTSFYNSTGMGRSINITYDWKHFMYEDYDRWLYNRWMTEKSGPTFLFVSPGLHDCYHQPDEYEHHARAVRHLVEHLSMLRQTVVYIDMNPVTRATGNQKALKCIFYVNAAAHALAREFGMLMFSRQTMIVSANGKDEAGEFPMHQPDKTVAVEVKVMLAWLGCLLEHKQAGLLSI</sequence>
<reference evidence="1 2" key="1">
    <citation type="submission" date="2023-10" db="EMBL/GenBank/DDBJ databases">
        <authorList>
            <person name="Maclean D."/>
            <person name="Macfadyen A."/>
        </authorList>
    </citation>
    <scope>NUCLEOTIDE SEQUENCE [LARGE SCALE GENOMIC DNA]</scope>
</reference>
<dbReference type="Proteomes" id="UP001314263">
    <property type="component" value="Unassembled WGS sequence"/>
</dbReference>
<evidence type="ECO:0000313" key="1">
    <source>
        <dbReference type="EMBL" id="CAK0784613.1"/>
    </source>
</evidence>
<keyword evidence="2" id="KW-1185">Reference proteome</keyword>
<protein>
    <submittedName>
        <fullName evidence="1">Uncharacterized protein</fullName>
    </submittedName>
</protein>
<dbReference type="EMBL" id="CAUYUE010000010">
    <property type="protein sequence ID" value="CAK0784613.1"/>
    <property type="molecule type" value="Genomic_DNA"/>
</dbReference>
<proteinExistence type="predicted"/>
<name>A0AAV1IBL1_9CHLO</name>